<feature type="signal peptide" evidence="1">
    <location>
        <begin position="1"/>
        <end position="20"/>
    </location>
</feature>
<organism evidence="3 4">
    <name type="scientific">Nocardioides mesophilus</name>
    <dbReference type="NCBI Taxonomy" id="433659"/>
    <lineage>
        <taxon>Bacteria</taxon>
        <taxon>Bacillati</taxon>
        <taxon>Actinomycetota</taxon>
        <taxon>Actinomycetes</taxon>
        <taxon>Propionibacteriales</taxon>
        <taxon>Nocardioidaceae</taxon>
        <taxon>Nocardioides</taxon>
    </lineage>
</organism>
<feature type="domain" description="DUF6318" evidence="2">
    <location>
        <begin position="34"/>
        <end position="164"/>
    </location>
</feature>
<reference evidence="3 4" key="1">
    <citation type="submission" date="2020-08" db="EMBL/GenBank/DDBJ databases">
        <title>Genome sequence of Nocardioides mesophilus KACC 16243T.</title>
        <authorList>
            <person name="Hyun D.-W."/>
            <person name="Bae J.-W."/>
        </authorList>
    </citation>
    <scope>NUCLEOTIDE SEQUENCE [LARGE SCALE GENOMIC DNA]</scope>
    <source>
        <strain evidence="3 4">KACC 16243</strain>
    </source>
</reference>
<evidence type="ECO:0000256" key="1">
    <source>
        <dbReference type="SAM" id="SignalP"/>
    </source>
</evidence>
<gene>
    <name evidence="3" type="ORF">H9L09_17640</name>
</gene>
<keyword evidence="4" id="KW-1185">Reference proteome</keyword>
<dbReference type="InterPro" id="IPR046281">
    <property type="entry name" value="DUF6318"/>
</dbReference>
<dbReference type="PROSITE" id="PS51257">
    <property type="entry name" value="PROKAR_LIPOPROTEIN"/>
    <property type="match status" value="1"/>
</dbReference>
<dbReference type="KEGG" id="nmes:H9L09_17640"/>
<sequence length="168" mass="17746">MIARLAALLLALVLGLSACGASTSDEAASGASERPAYADNAGEAGAEQFAGYWVDTLNEATTSGDTKTFKSLAAPDCKACLDFAKRLDTIYGSGGHVETDGWQIEKIVPEAGATDDEAGLMVTVQIAEQQVFAEKGAKPQTYPGGRQGFRLHLVRNDGEWHVQDLSPR</sequence>
<dbReference type="EMBL" id="CP060713">
    <property type="protein sequence ID" value="QNN52286.1"/>
    <property type="molecule type" value="Genomic_DNA"/>
</dbReference>
<keyword evidence="1" id="KW-0732">Signal</keyword>
<dbReference type="RefSeq" id="WP_187578128.1">
    <property type="nucleotide sequence ID" value="NZ_CP060713.1"/>
</dbReference>
<accession>A0A7G9R9L1</accession>
<dbReference type="Proteomes" id="UP000515947">
    <property type="component" value="Chromosome"/>
</dbReference>
<feature type="chain" id="PRO_5038700683" description="DUF6318 domain-containing protein" evidence="1">
    <location>
        <begin position="21"/>
        <end position="168"/>
    </location>
</feature>
<evidence type="ECO:0000313" key="4">
    <source>
        <dbReference type="Proteomes" id="UP000515947"/>
    </source>
</evidence>
<protein>
    <recommendedName>
        <fullName evidence="2">DUF6318 domain-containing protein</fullName>
    </recommendedName>
</protein>
<name>A0A7G9R9L1_9ACTN</name>
<proteinExistence type="predicted"/>
<dbReference type="AlphaFoldDB" id="A0A7G9R9L1"/>
<dbReference type="Pfam" id="PF19843">
    <property type="entry name" value="DUF6318"/>
    <property type="match status" value="1"/>
</dbReference>
<evidence type="ECO:0000313" key="3">
    <source>
        <dbReference type="EMBL" id="QNN52286.1"/>
    </source>
</evidence>
<evidence type="ECO:0000259" key="2">
    <source>
        <dbReference type="Pfam" id="PF19843"/>
    </source>
</evidence>